<accession>A0A0B5AHY0</accession>
<comment type="similarity">
    <text evidence="2">Belongs to the methyl-accepting chemotaxis (MCP) protein family.</text>
</comment>
<dbReference type="Pfam" id="PF08448">
    <property type="entry name" value="PAS_4"/>
    <property type="match status" value="1"/>
</dbReference>
<dbReference type="Proteomes" id="UP000031449">
    <property type="component" value="Chromosome"/>
</dbReference>
<organism evidence="7 8">
    <name type="scientific">Jeotgalibacillus malaysiensis</name>
    <dbReference type="NCBI Taxonomy" id="1508404"/>
    <lineage>
        <taxon>Bacteria</taxon>
        <taxon>Bacillati</taxon>
        <taxon>Bacillota</taxon>
        <taxon>Bacilli</taxon>
        <taxon>Bacillales</taxon>
        <taxon>Caryophanaceae</taxon>
        <taxon>Jeotgalibacillus</taxon>
    </lineage>
</organism>
<dbReference type="Gene3D" id="3.30.450.20">
    <property type="entry name" value="PAS domain"/>
    <property type="match status" value="1"/>
</dbReference>
<dbReference type="PROSITE" id="PS50111">
    <property type="entry name" value="CHEMOTAXIS_TRANSDUC_2"/>
    <property type="match status" value="1"/>
</dbReference>
<dbReference type="PANTHER" id="PTHR32089">
    <property type="entry name" value="METHYL-ACCEPTING CHEMOTAXIS PROTEIN MCPB"/>
    <property type="match status" value="1"/>
</dbReference>
<dbReference type="KEGG" id="jeo:JMA_03590"/>
<dbReference type="PRINTS" id="PR00260">
    <property type="entry name" value="CHEMTRNSDUCR"/>
</dbReference>
<dbReference type="BioCyc" id="JESP1508404:G14D9-9576-MONOMER"/>
<dbReference type="EMBL" id="CP009416">
    <property type="protein sequence ID" value="AJD89676.1"/>
    <property type="molecule type" value="Genomic_DNA"/>
</dbReference>
<dbReference type="InterPro" id="IPR000014">
    <property type="entry name" value="PAS"/>
</dbReference>
<name>A0A0B5AHY0_9BACL</name>
<sequence>MDTQHVQQTVTDDLVVKAIESNLAIIRFDRNRRVAYVNHLFARTVGYNTKELEGRHHRDLCFETFSDSLDYESFWKGLFNGQTFQDKIERKHRNGQSIWLDATYMPVYNQEQSEVIGVTKVAMDISDRYRQTSEMAAELRAVSENLNERSKQGMIRSRELLEHIAGIMNASKDNSDTLELLNDKTNEINGVVKTIREIASQTNLLALNATIEAARAGDHGRGFDVVAKEVRKLSERVEKSISEVKSTVDSITKEVDKITTGTGSVMKRVNESQKKIQITVEDFEVIKSSAEQLDDQAKVITDFM</sequence>
<proteinExistence type="inferred from homology"/>
<dbReference type="PANTHER" id="PTHR32089:SF112">
    <property type="entry name" value="LYSOZYME-LIKE PROTEIN-RELATED"/>
    <property type="match status" value="1"/>
</dbReference>
<dbReference type="AlphaFoldDB" id="A0A0B5AHY0"/>
<dbReference type="InterPro" id="IPR000700">
    <property type="entry name" value="PAS-assoc_C"/>
</dbReference>
<evidence type="ECO:0000256" key="1">
    <source>
        <dbReference type="ARBA" id="ARBA00023224"/>
    </source>
</evidence>
<dbReference type="HOGENOM" id="CLU_000445_107_26_9"/>
<dbReference type="SMART" id="SM00086">
    <property type="entry name" value="PAC"/>
    <property type="match status" value="1"/>
</dbReference>
<dbReference type="GO" id="GO:0006935">
    <property type="term" value="P:chemotaxis"/>
    <property type="evidence" value="ECO:0007669"/>
    <property type="project" value="InterPro"/>
</dbReference>
<evidence type="ECO:0008006" key="9">
    <source>
        <dbReference type="Google" id="ProtNLM"/>
    </source>
</evidence>
<dbReference type="PROSITE" id="PS50112">
    <property type="entry name" value="PAS"/>
    <property type="match status" value="1"/>
</dbReference>
<feature type="domain" description="PAS" evidence="5">
    <location>
        <begin position="11"/>
        <end position="55"/>
    </location>
</feature>
<evidence type="ECO:0000259" key="6">
    <source>
        <dbReference type="PROSITE" id="PS50113"/>
    </source>
</evidence>
<evidence type="ECO:0000259" key="5">
    <source>
        <dbReference type="PROSITE" id="PS50112"/>
    </source>
</evidence>
<dbReference type="OrthoDB" id="9765776at2"/>
<evidence type="ECO:0000259" key="4">
    <source>
        <dbReference type="PROSITE" id="PS50111"/>
    </source>
</evidence>
<reference evidence="7 8" key="1">
    <citation type="submission" date="2014-08" db="EMBL/GenBank/DDBJ databases">
        <title>Complete genome of a marine bacteria Jeotgalibacillus malaysiensis.</title>
        <authorList>
            <person name="Yaakop A.S."/>
            <person name="Chan K.-G."/>
            <person name="Goh K.M."/>
        </authorList>
    </citation>
    <scope>NUCLEOTIDE SEQUENCE [LARGE SCALE GENOMIC DNA]</scope>
    <source>
        <strain evidence="7 8">D5</strain>
    </source>
</reference>
<dbReference type="Gene3D" id="1.10.287.950">
    <property type="entry name" value="Methyl-accepting chemotaxis protein"/>
    <property type="match status" value="1"/>
</dbReference>
<dbReference type="GO" id="GO:0007165">
    <property type="term" value="P:signal transduction"/>
    <property type="evidence" value="ECO:0007669"/>
    <property type="project" value="UniProtKB-KW"/>
</dbReference>
<evidence type="ECO:0000313" key="7">
    <source>
        <dbReference type="EMBL" id="AJD89676.1"/>
    </source>
</evidence>
<dbReference type="SMART" id="SM00283">
    <property type="entry name" value="MA"/>
    <property type="match status" value="1"/>
</dbReference>
<dbReference type="CDD" id="cd00130">
    <property type="entry name" value="PAS"/>
    <property type="match status" value="1"/>
</dbReference>
<dbReference type="SUPFAM" id="SSF55785">
    <property type="entry name" value="PYP-like sensor domain (PAS domain)"/>
    <property type="match status" value="1"/>
</dbReference>
<gene>
    <name evidence="7" type="ORF">JMA_03590</name>
</gene>
<evidence type="ECO:0000313" key="8">
    <source>
        <dbReference type="Proteomes" id="UP000031449"/>
    </source>
</evidence>
<dbReference type="InterPro" id="IPR004090">
    <property type="entry name" value="Chemotax_Me-accpt_rcpt"/>
</dbReference>
<keyword evidence="8" id="KW-1185">Reference proteome</keyword>
<evidence type="ECO:0000256" key="2">
    <source>
        <dbReference type="ARBA" id="ARBA00029447"/>
    </source>
</evidence>
<dbReference type="NCBIfam" id="TIGR00229">
    <property type="entry name" value="sensory_box"/>
    <property type="match status" value="1"/>
</dbReference>
<dbReference type="InterPro" id="IPR001610">
    <property type="entry name" value="PAC"/>
</dbReference>
<evidence type="ECO:0000256" key="3">
    <source>
        <dbReference type="PROSITE-ProRule" id="PRU00284"/>
    </source>
</evidence>
<keyword evidence="1 3" id="KW-0807">Transducer</keyword>
<dbReference type="SUPFAM" id="SSF58104">
    <property type="entry name" value="Methyl-accepting chemotaxis protein (MCP) signaling domain"/>
    <property type="match status" value="1"/>
</dbReference>
<dbReference type="PROSITE" id="PS50113">
    <property type="entry name" value="PAC"/>
    <property type="match status" value="1"/>
</dbReference>
<dbReference type="Pfam" id="PF00015">
    <property type="entry name" value="MCPsignal"/>
    <property type="match status" value="1"/>
</dbReference>
<dbReference type="GO" id="GO:0004888">
    <property type="term" value="F:transmembrane signaling receptor activity"/>
    <property type="evidence" value="ECO:0007669"/>
    <property type="project" value="InterPro"/>
</dbReference>
<dbReference type="InterPro" id="IPR004089">
    <property type="entry name" value="MCPsignal_dom"/>
</dbReference>
<feature type="domain" description="Methyl-accepting transducer" evidence="4">
    <location>
        <begin position="109"/>
        <end position="304"/>
    </location>
</feature>
<dbReference type="InterPro" id="IPR013656">
    <property type="entry name" value="PAS_4"/>
</dbReference>
<dbReference type="STRING" id="1508404.JMA_03590"/>
<dbReference type="GO" id="GO:0016020">
    <property type="term" value="C:membrane"/>
    <property type="evidence" value="ECO:0007669"/>
    <property type="project" value="InterPro"/>
</dbReference>
<feature type="domain" description="PAC" evidence="6">
    <location>
        <begin position="82"/>
        <end position="137"/>
    </location>
</feature>
<dbReference type="InterPro" id="IPR035965">
    <property type="entry name" value="PAS-like_dom_sf"/>
</dbReference>
<protein>
    <recommendedName>
        <fullName evidence="9">Chemotaxis protein</fullName>
    </recommendedName>
</protein>